<dbReference type="GO" id="GO:0016579">
    <property type="term" value="P:protein deubiquitination"/>
    <property type="evidence" value="ECO:0007669"/>
    <property type="project" value="TreeGrafter"/>
</dbReference>
<keyword evidence="3" id="KW-0788">Thiol protease</keyword>
<evidence type="ECO:0000313" key="6">
    <source>
        <dbReference type="EMBL" id="GMH52016.1"/>
    </source>
</evidence>
<evidence type="ECO:0000259" key="5">
    <source>
        <dbReference type="PROSITE" id="PS50802"/>
    </source>
</evidence>
<dbReference type="GO" id="GO:0030968">
    <property type="term" value="P:endoplasmic reticulum unfolded protein response"/>
    <property type="evidence" value="ECO:0007669"/>
    <property type="project" value="TreeGrafter"/>
</dbReference>
<dbReference type="GO" id="GO:0036503">
    <property type="term" value="P:ERAD pathway"/>
    <property type="evidence" value="ECO:0007669"/>
    <property type="project" value="TreeGrafter"/>
</dbReference>
<dbReference type="InterPro" id="IPR003323">
    <property type="entry name" value="OTU_dom"/>
</dbReference>
<dbReference type="EMBL" id="BRXY01000007">
    <property type="protein sequence ID" value="GMH52016.1"/>
    <property type="molecule type" value="Genomic_DNA"/>
</dbReference>
<dbReference type="PANTHER" id="PTHR13312:SF0">
    <property type="entry name" value="UBIQUITIN THIOESTERASE OTU1"/>
    <property type="match status" value="1"/>
</dbReference>
<evidence type="ECO:0000256" key="4">
    <source>
        <dbReference type="SAM" id="MobiDB-lite"/>
    </source>
</evidence>
<protein>
    <recommendedName>
        <fullName evidence="3">Ubiquitin thioesterase OTU</fullName>
        <ecNumber evidence="3">3.4.19.12</ecNumber>
    </recommendedName>
</protein>
<dbReference type="GO" id="GO:0005829">
    <property type="term" value="C:cytosol"/>
    <property type="evidence" value="ECO:0007669"/>
    <property type="project" value="TreeGrafter"/>
</dbReference>
<dbReference type="AlphaFoldDB" id="A0A9W6ZH34"/>
<gene>
    <name evidence="6" type="ORF">TrST_g8244</name>
</gene>
<keyword evidence="3" id="KW-0645">Protease</keyword>
<evidence type="ECO:0000256" key="2">
    <source>
        <dbReference type="ARBA" id="ARBA00022801"/>
    </source>
</evidence>
<dbReference type="PROSITE" id="PS50802">
    <property type="entry name" value="OTU"/>
    <property type="match status" value="1"/>
</dbReference>
<dbReference type="Pfam" id="PF02338">
    <property type="entry name" value="OTU"/>
    <property type="match status" value="1"/>
</dbReference>
<dbReference type="SUPFAM" id="SSF54001">
    <property type="entry name" value="Cysteine proteinases"/>
    <property type="match status" value="1"/>
</dbReference>
<dbReference type="OrthoDB" id="415023at2759"/>
<keyword evidence="2 3" id="KW-0378">Hydrolase</keyword>
<dbReference type="GO" id="GO:0004843">
    <property type="term" value="F:cysteine-type deubiquitinase activity"/>
    <property type="evidence" value="ECO:0007669"/>
    <property type="project" value="UniProtKB-UniRule"/>
</dbReference>
<dbReference type="InterPro" id="IPR038765">
    <property type="entry name" value="Papain-like_cys_pep_sf"/>
</dbReference>
<name>A0A9W6ZH34_9STRA</name>
<evidence type="ECO:0000256" key="1">
    <source>
        <dbReference type="ARBA" id="ARBA00000707"/>
    </source>
</evidence>
<dbReference type="Proteomes" id="UP001165085">
    <property type="component" value="Unassembled WGS sequence"/>
</dbReference>
<comment type="function">
    <text evidence="3">Hydrolase that can remove conjugated ubiquitin from proteins and may therefore play an important regulatory role at the level of protein turnover by preventing degradation.</text>
</comment>
<comment type="caution">
    <text evidence="6">The sequence shown here is derived from an EMBL/GenBank/DDBJ whole genome shotgun (WGS) entry which is preliminary data.</text>
</comment>
<keyword evidence="3" id="KW-0963">Cytoplasm</keyword>
<comment type="subcellular location">
    <subcellularLocation>
        <location evidence="3">Cytoplasm</location>
    </subcellularLocation>
</comment>
<evidence type="ECO:0000313" key="7">
    <source>
        <dbReference type="Proteomes" id="UP001165085"/>
    </source>
</evidence>
<feature type="domain" description="OTU" evidence="5">
    <location>
        <begin position="63"/>
        <end position="229"/>
    </location>
</feature>
<reference evidence="7" key="1">
    <citation type="journal article" date="2023" name="Commun. Biol.">
        <title>Genome analysis of Parmales, the sister group of diatoms, reveals the evolutionary specialization of diatoms from phago-mixotrophs to photoautotrophs.</title>
        <authorList>
            <person name="Ban H."/>
            <person name="Sato S."/>
            <person name="Yoshikawa S."/>
            <person name="Yamada K."/>
            <person name="Nakamura Y."/>
            <person name="Ichinomiya M."/>
            <person name="Sato N."/>
            <person name="Blanc-Mathieu R."/>
            <person name="Endo H."/>
            <person name="Kuwata A."/>
            <person name="Ogata H."/>
        </authorList>
    </citation>
    <scope>NUCLEOTIDE SEQUENCE [LARGE SCALE GENOMIC DNA]</scope>
    <source>
        <strain evidence="7">NIES 3701</strain>
    </source>
</reference>
<organism evidence="6 7">
    <name type="scientific">Triparma strigata</name>
    <dbReference type="NCBI Taxonomy" id="1606541"/>
    <lineage>
        <taxon>Eukaryota</taxon>
        <taxon>Sar</taxon>
        <taxon>Stramenopiles</taxon>
        <taxon>Ochrophyta</taxon>
        <taxon>Bolidophyceae</taxon>
        <taxon>Parmales</taxon>
        <taxon>Triparmaceae</taxon>
        <taxon>Triparma</taxon>
    </lineage>
</organism>
<keyword evidence="7" id="KW-1185">Reference proteome</keyword>
<dbReference type="EC" id="3.4.19.12" evidence="3"/>
<accession>A0A9W6ZH34</accession>
<dbReference type="Gene3D" id="3.90.70.80">
    <property type="match status" value="1"/>
</dbReference>
<evidence type="ECO:0000256" key="3">
    <source>
        <dbReference type="RuleBase" id="RU367104"/>
    </source>
</evidence>
<dbReference type="GO" id="GO:0005634">
    <property type="term" value="C:nucleus"/>
    <property type="evidence" value="ECO:0007669"/>
    <property type="project" value="TreeGrafter"/>
</dbReference>
<feature type="compositionally biased region" description="Basic residues" evidence="4">
    <location>
        <begin position="36"/>
        <end position="45"/>
    </location>
</feature>
<dbReference type="PANTHER" id="PTHR13312">
    <property type="entry name" value="HIV-INDUCED PROTEIN-7-LIKE PROTEASE"/>
    <property type="match status" value="1"/>
</dbReference>
<feature type="region of interest" description="Disordered" evidence="4">
    <location>
        <begin position="1"/>
        <end position="53"/>
    </location>
</feature>
<sequence>MPPRSKKGSSSKGQRNPKGVQYIERSPNKSSNNTNTKRKQKHHSTSSRPPSYALLNLLRPYNLSVQRTPKDGNCLFNAIQISLSSISSFSSQTSEDPPQNPSYTYSVLDDLRIETSLYMSKNPDNFKPFFTPSIDPDNLNIIGDYEDLQDESFEGYCERLKRDGEWGGQMEIMALSCMLDREIKVFQELGEGLAQIQRIKNESHSHNLRRRSVCIWYVDDSHYEGLVWNDAESGWEDEDDNLEVLKENKKYCKECKRKIKKCKCVDEDGFSKIKIK</sequence>
<comment type="catalytic activity">
    <reaction evidence="1 3">
        <text>Thiol-dependent hydrolysis of ester, thioester, amide, peptide and isopeptide bonds formed by the C-terminal Gly of ubiquitin (a 76-residue protein attached to proteins as an intracellular targeting signal).</text>
        <dbReference type="EC" id="3.4.19.12"/>
    </reaction>
</comment>
<proteinExistence type="predicted"/>
<keyword evidence="3" id="KW-0833">Ubl conjugation pathway</keyword>